<name>A0ABD3M073_9STRA</name>
<evidence type="ECO:0000256" key="1">
    <source>
        <dbReference type="SAM" id="Phobius"/>
    </source>
</evidence>
<evidence type="ECO:0000313" key="2">
    <source>
        <dbReference type="EMBL" id="KAL3756146.1"/>
    </source>
</evidence>
<dbReference type="AlphaFoldDB" id="A0ABD3M073"/>
<organism evidence="2 3">
    <name type="scientific">Discostella pseudostelligera</name>
    <dbReference type="NCBI Taxonomy" id="259834"/>
    <lineage>
        <taxon>Eukaryota</taxon>
        <taxon>Sar</taxon>
        <taxon>Stramenopiles</taxon>
        <taxon>Ochrophyta</taxon>
        <taxon>Bacillariophyta</taxon>
        <taxon>Coscinodiscophyceae</taxon>
        <taxon>Thalassiosirophycidae</taxon>
        <taxon>Stephanodiscales</taxon>
        <taxon>Stephanodiscaceae</taxon>
        <taxon>Discostella</taxon>
    </lineage>
</organism>
<dbReference type="Proteomes" id="UP001530293">
    <property type="component" value="Unassembled WGS sequence"/>
</dbReference>
<keyword evidence="1" id="KW-1133">Transmembrane helix</keyword>
<dbReference type="EMBL" id="JALLBG020000313">
    <property type="protein sequence ID" value="KAL3756146.1"/>
    <property type="molecule type" value="Genomic_DNA"/>
</dbReference>
<reference evidence="2 3" key="1">
    <citation type="submission" date="2024-10" db="EMBL/GenBank/DDBJ databases">
        <title>Updated reference genomes for cyclostephanoid diatoms.</title>
        <authorList>
            <person name="Roberts W.R."/>
            <person name="Alverson A.J."/>
        </authorList>
    </citation>
    <scope>NUCLEOTIDE SEQUENCE [LARGE SCALE GENOMIC DNA]</scope>
    <source>
        <strain evidence="2 3">AJA232-27</strain>
    </source>
</reference>
<sequence length="236" mass="26193">MTLEVEEAVPIISDQVFEKNSASPSAAGARDGDDVHGESSITSCGCEKYFFSPFTVFAVCIVLVMVGSVQYLWKILYSHRTALFECGRLLYINLAFDFLIYYPTKCHPSCGVAMRPFMVMVISLFVSAFDPIKTNSMVGIVASLLMYTHASRVVVREYANHMGDEKWHTIDIKDVSVLAGVTSFFVVVLSLLHRLDDIDPTTYNPLGDDCAIAGDDDYDLESSGKDVNVKSIDRKR</sequence>
<feature type="transmembrane region" description="Helical" evidence="1">
    <location>
        <begin position="49"/>
        <end position="73"/>
    </location>
</feature>
<gene>
    <name evidence="2" type="ORF">ACHAWU_005650</name>
</gene>
<accession>A0ABD3M073</accession>
<feature type="transmembrane region" description="Helical" evidence="1">
    <location>
        <begin position="175"/>
        <end position="192"/>
    </location>
</feature>
<feature type="transmembrane region" description="Helical" evidence="1">
    <location>
        <begin position="136"/>
        <end position="155"/>
    </location>
</feature>
<evidence type="ECO:0000313" key="3">
    <source>
        <dbReference type="Proteomes" id="UP001530293"/>
    </source>
</evidence>
<protein>
    <submittedName>
        <fullName evidence="2">Uncharacterized protein</fullName>
    </submittedName>
</protein>
<comment type="caution">
    <text evidence="2">The sequence shown here is derived from an EMBL/GenBank/DDBJ whole genome shotgun (WGS) entry which is preliminary data.</text>
</comment>
<keyword evidence="3" id="KW-1185">Reference proteome</keyword>
<proteinExistence type="predicted"/>
<feature type="transmembrane region" description="Helical" evidence="1">
    <location>
        <begin position="113"/>
        <end position="129"/>
    </location>
</feature>
<keyword evidence="1" id="KW-0472">Membrane</keyword>
<keyword evidence="1" id="KW-0812">Transmembrane</keyword>